<gene>
    <name evidence="2" type="ORF">NDU88_007644</name>
</gene>
<evidence type="ECO:0000313" key="2">
    <source>
        <dbReference type="EMBL" id="KAJ1110291.1"/>
    </source>
</evidence>
<protein>
    <submittedName>
        <fullName evidence="2">Uncharacterized protein</fullName>
    </submittedName>
</protein>
<comment type="caution">
    <text evidence="2">The sequence shown here is derived from an EMBL/GenBank/DDBJ whole genome shotgun (WGS) entry which is preliminary data.</text>
</comment>
<dbReference type="Proteomes" id="UP001066276">
    <property type="component" value="Chromosome 9"/>
</dbReference>
<keyword evidence="3" id="KW-1185">Reference proteome</keyword>
<organism evidence="2 3">
    <name type="scientific">Pleurodeles waltl</name>
    <name type="common">Iberian ribbed newt</name>
    <dbReference type="NCBI Taxonomy" id="8319"/>
    <lineage>
        <taxon>Eukaryota</taxon>
        <taxon>Metazoa</taxon>
        <taxon>Chordata</taxon>
        <taxon>Craniata</taxon>
        <taxon>Vertebrata</taxon>
        <taxon>Euteleostomi</taxon>
        <taxon>Amphibia</taxon>
        <taxon>Batrachia</taxon>
        <taxon>Caudata</taxon>
        <taxon>Salamandroidea</taxon>
        <taxon>Salamandridae</taxon>
        <taxon>Pleurodelinae</taxon>
        <taxon>Pleurodeles</taxon>
    </lineage>
</organism>
<feature type="compositionally biased region" description="Basic and acidic residues" evidence="1">
    <location>
        <begin position="81"/>
        <end position="94"/>
    </location>
</feature>
<dbReference type="EMBL" id="JANPWB010000013">
    <property type="protein sequence ID" value="KAJ1110291.1"/>
    <property type="molecule type" value="Genomic_DNA"/>
</dbReference>
<feature type="region of interest" description="Disordered" evidence="1">
    <location>
        <begin position="32"/>
        <end position="102"/>
    </location>
</feature>
<dbReference type="AlphaFoldDB" id="A0AAV7N416"/>
<evidence type="ECO:0000256" key="1">
    <source>
        <dbReference type="SAM" id="MobiDB-lite"/>
    </source>
</evidence>
<feature type="compositionally biased region" description="Basic and acidic residues" evidence="1">
    <location>
        <begin position="41"/>
        <end position="59"/>
    </location>
</feature>
<accession>A0AAV7N416</accession>
<name>A0AAV7N416_PLEWA</name>
<proteinExistence type="predicted"/>
<evidence type="ECO:0000313" key="3">
    <source>
        <dbReference type="Proteomes" id="UP001066276"/>
    </source>
</evidence>
<reference evidence="2" key="1">
    <citation type="journal article" date="2022" name="bioRxiv">
        <title>Sequencing and chromosome-scale assembly of the giantPleurodeles waltlgenome.</title>
        <authorList>
            <person name="Brown T."/>
            <person name="Elewa A."/>
            <person name="Iarovenko S."/>
            <person name="Subramanian E."/>
            <person name="Araus A.J."/>
            <person name="Petzold A."/>
            <person name="Susuki M."/>
            <person name="Suzuki K.-i.T."/>
            <person name="Hayashi T."/>
            <person name="Toyoda A."/>
            <person name="Oliveira C."/>
            <person name="Osipova E."/>
            <person name="Leigh N.D."/>
            <person name="Simon A."/>
            <person name="Yun M.H."/>
        </authorList>
    </citation>
    <scope>NUCLEOTIDE SEQUENCE</scope>
    <source>
        <strain evidence="2">20211129_DDA</strain>
        <tissue evidence="2">Liver</tissue>
    </source>
</reference>
<sequence length="115" mass="12764">MVRHDVNRPVGPSQDVFCPDWLDTGMKRVETREVGLQSRKTRVEEQSDRDRGREKEKAGLSEAIGGTGDALEADPESGQETTHDHSEKNDKDATSSHIAADDLQFVVESFSVPKK</sequence>